<dbReference type="PANTHER" id="PTHR46072:SF4">
    <property type="entry name" value="AMIDASE C550.07-RELATED"/>
    <property type="match status" value="1"/>
</dbReference>
<keyword evidence="2" id="KW-0378">Hydrolase</keyword>
<evidence type="ECO:0000256" key="1">
    <source>
        <dbReference type="ARBA" id="ARBA00009199"/>
    </source>
</evidence>
<dbReference type="SUPFAM" id="SSF75304">
    <property type="entry name" value="Amidase signature (AS) enzymes"/>
    <property type="match status" value="1"/>
</dbReference>
<evidence type="ECO:0000256" key="3">
    <source>
        <dbReference type="PIRSR" id="PIRSR001221-1"/>
    </source>
</evidence>
<evidence type="ECO:0000313" key="8">
    <source>
        <dbReference type="Proteomes" id="UP000044602"/>
    </source>
</evidence>
<keyword evidence="8" id="KW-1185">Reference proteome</keyword>
<feature type="binding site" evidence="4">
    <location>
        <position position="222"/>
    </location>
    <ligand>
        <name>substrate</name>
    </ligand>
</feature>
<evidence type="ECO:0000256" key="2">
    <source>
        <dbReference type="ARBA" id="ARBA00022801"/>
    </source>
</evidence>
<organism evidence="6 8">
    <name type="scientific">Verticillium longisporum</name>
    <name type="common">Verticillium dahliae var. longisporum</name>
    <dbReference type="NCBI Taxonomy" id="100787"/>
    <lineage>
        <taxon>Eukaryota</taxon>
        <taxon>Fungi</taxon>
        <taxon>Dikarya</taxon>
        <taxon>Ascomycota</taxon>
        <taxon>Pezizomycotina</taxon>
        <taxon>Sordariomycetes</taxon>
        <taxon>Hypocreomycetidae</taxon>
        <taxon>Glomerellales</taxon>
        <taxon>Plectosphaerellaceae</taxon>
        <taxon>Verticillium</taxon>
    </lineage>
</organism>
<dbReference type="Gene3D" id="3.90.1300.10">
    <property type="entry name" value="Amidase signature (AS) domain"/>
    <property type="match status" value="1"/>
</dbReference>
<evidence type="ECO:0000313" key="6">
    <source>
        <dbReference type="EMBL" id="CRK35463.1"/>
    </source>
</evidence>
<comment type="similarity">
    <text evidence="1">Belongs to the amidase family.</text>
</comment>
<dbReference type="Pfam" id="PF01425">
    <property type="entry name" value="Amidase"/>
    <property type="match status" value="1"/>
</dbReference>
<feature type="active site" description="Charge relay system" evidence="3">
    <location>
        <position position="222"/>
    </location>
</feature>
<gene>
    <name evidence="6" type="ORF">BN1708_016446</name>
    <name evidence="7" type="ORF">HYQ45_015726</name>
</gene>
<dbReference type="EMBL" id="JAEMWZ010000437">
    <property type="protein sequence ID" value="KAG7117732.1"/>
    <property type="molecule type" value="Genomic_DNA"/>
</dbReference>
<reference evidence="6 8" key="1">
    <citation type="submission" date="2015-05" db="EMBL/GenBank/DDBJ databases">
        <authorList>
            <person name="Wang D.B."/>
            <person name="Wang M."/>
        </authorList>
    </citation>
    <scope>NUCLEOTIDE SEQUENCE [LARGE SCALE GENOMIC DNA]</scope>
    <source>
        <strain evidence="6">VL1</strain>
    </source>
</reference>
<dbReference type="Proteomes" id="UP000689129">
    <property type="component" value="Unassembled WGS sequence"/>
</dbReference>
<feature type="binding site" evidence="4">
    <location>
        <begin position="243"/>
        <end position="246"/>
    </location>
    <ligand>
        <name>substrate</name>
    </ligand>
</feature>
<dbReference type="AlphaFoldDB" id="A0A0G4MMD5"/>
<protein>
    <submittedName>
        <fullName evidence="7">Putative amidase like protein</fullName>
    </submittedName>
</protein>
<proteinExistence type="inferred from homology"/>
<sequence length="567" mass="61877">MDSKSFCVLQVKPVPRGTDAFETKRAGILQAFSEKVPHAYFLSKDIIDNAPPDVSNIPVTCGILSPLELAITEDYDAVGLAAAIASRKFTAVSVATAFSKRAIIAHQLTCCLAQWFMAEAIEQAAHLDAHLDATGKTVGPLHGVPVSIKEHIPIAGKPSSAGCLGSIAIDSEDCQMTAILRSMGAIFYCKTNQPQAIMHLESDSLWGRVLNPFNTRLSAGGSTGGEAALIAMKGSVLGVGNDIGGSIRGPSAFCGIYGFKPTSYLLPTDRFLANPCPAELNVLAAPGPMCRSLRDMDLFLRVVLSTEPHLTDPRLVPTPWTGLRTRMTRVLKIGIIDNDGFVEPQPPVKRATAWARKLLSDPKYAGVIEVKSFKPFGAADAWSKIRRTYWPDGGQGARDEIVSTGEPLHPLSEWIWKDAEPHGILTAQNVAPMRKDRDDFRIKFARSWAEQDVDVVLGPAYVGPACAHDTAFTWTYTSLYNFVDYPGVVFPTPIVIQREEKYDASYVPLSDACREVRRLWDESDFEGAPINLQLVARKYHDNQLFGALAVLQNILTDSHGSQVRARM</sequence>
<accession>A0A0G4MMD5</accession>
<feature type="non-terminal residue" evidence="6">
    <location>
        <position position="567"/>
    </location>
</feature>
<dbReference type="PIRSF" id="PIRSF001221">
    <property type="entry name" value="Amidase_fungi"/>
    <property type="match status" value="1"/>
</dbReference>
<dbReference type="Proteomes" id="UP000044602">
    <property type="component" value="Unassembled WGS sequence"/>
</dbReference>
<feature type="binding site" evidence="4">
    <location>
        <position position="197"/>
    </location>
    <ligand>
        <name>substrate</name>
    </ligand>
</feature>
<evidence type="ECO:0000313" key="7">
    <source>
        <dbReference type="EMBL" id="KAG7117732.1"/>
    </source>
</evidence>
<evidence type="ECO:0000256" key="4">
    <source>
        <dbReference type="PIRSR" id="PIRSR001221-2"/>
    </source>
</evidence>
<feature type="domain" description="Amidase" evidence="5">
    <location>
        <begin position="95"/>
        <end position="544"/>
    </location>
</feature>
<evidence type="ECO:0000259" key="5">
    <source>
        <dbReference type="Pfam" id="PF01425"/>
    </source>
</evidence>
<dbReference type="OrthoDB" id="6428749at2759"/>
<dbReference type="PANTHER" id="PTHR46072">
    <property type="entry name" value="AMIDASE-RELATED-RELATED"/>
    <property type="match status" value="1"/>
</dbReference>
<dbReference type="STRING" id="100787.A0A0G4MMD5"/>
<dbReference type="EMBL" id="CVQH01023528">
    <property type="protein sequence ID" value="CRK35463.1"/>
    <property type="molecule type" value="Genomic_DNA"/>
</dbReference>
<name>A0A0G4MMD5_VERLO</name>
<reference evidence="7" key="2">
    <citation type="journal article" date="2021" name="Mol. Plant Pathol.">
        <title>A 20-kb lineage-specific genomic region tames virulence in pathogenic amphidiploid Verticillium longisporum.</title>
        <authorList>
            <person name="Harting R."/>
            <person name="Starke J."/>
            <person name="Kusch H."/>
            <person name="Poggeler S."/>
            <person name="Maurus I."/>
            <person name="Schluter R."/>
            <person name="Landesfeind M."/>
            <person name="Bulla I."/>
            <person name="Nowrousian M."/>
            <person name="de Jonge R."/>
            <person name="Stahlhut G."/>
            <person name="Hoff K.J."/>
            <person name="Asshauer K.P."/>
            <person name="Thurmer A."/>
            <person name="Stanke M."/>
            <person name="Daniel R."/>
            <person name="Morgenstern B."/>
            <person name="Thomma B.P.H.J."/>
            <person name="Kronstad J.W."/>
            <person name="Braus-Stromeyer S.A."/>
            <person name="Braus G.H."/>
        </authorList>
    </citation>
    <scope>NUCLEOTIDE SEQUENCE</scope>
    <source>
        <strain evidence="7">Vl32</strain>
    </source>
</reference>
<feature type="active site" description="Charge relay system" evidence="3">
    <location>
        <position position="149"/>
    </location>
</feature>
<dbReference type="InterPro" id="IPR036928">
    <property type="entry name" value="AS_sf"/>
</dbReference>
<dbReference type="GO" id="GO:0016787">
    <property type="term" value="F:hydrolase activity"/>
    <property type="evidence" value="ECO:0007669"/>
    <property type="project" value="UniProtKB-KW"/>
</dbReference>
<feature type="active site" description="Acyl-ester intermediate" evidence="3">
    <location>
        <position position="246"/>
    </location>
</feature>
<dbReference type="InterPro" id="IPR023631">
    <property type="entry name" value="Amidase_dom"/>
</dbReference>